<keyword evidence="1" id="KW-0472">Membrane</keyword>
<dbReference type="EMBL" id="JACGCI010000064">
    <property type="protein sequence ID" value="KAF6749302.1"/>
    <property type="molecule type" value="Genomic_DNA"/>
</dbReference>
<feature type="transmembrane region" description="Helical" evidence="1">
    <location>
        <begin position="682"/>
        <end position="706"/>
    </location>
</feature>
<keyword evidence="1" id="KW-1133">Transmembrane helix</keyword>
<dbReference type="InterPro" id="IPR045339">
    <property type="entry name" value="DUF6534"/>
</dbReference>
<comment type="caution">
    <text evidence="3">The sequence shown here is derived from an EMBL/GenBank/DDBJ whole genome shotgun (WGS) entry which is preliminary data.</text>
</comment>
<feature type="transmembrane region" description="Helical" evidence="1">
    <location>
        <begin position="573"/>
        <end position="597"/>
    </location>
</feature>
<keyword evidence="4" id="KW-1185">Reference proteome</keyword>
<protein>
    <recommendedName>
        <fullName evidence="2">DUF6534 domain-containing protein</fullName>
    </recommendedName>
</protein>
<keyword evidence="1" id="KW-0812">Transmembrane</keyword>
<dbReference type="Pfam" id="PF20152">
    <property type="entry name" value="DUF6534"/>
    <property type="match status" value="1"/>
</dbReference>
<accession>A0A8H6HMZ5</accession>
<gene>
    <name evidence="3" type="ORF">DFP72DRAFT_1049058</name>
</gene>
<evidence type="ECO:0000313" key="3">
    <source>
        <dbReference type="EMBL" id="KAF6749302.1"/>
    </source>
</evidence>
<feature type="transmembrane region" description="Helical" evidence="1">
    <location>
        <begin position="727"/>
        <end position="750"/>
    </location>
</feature>
<dbReference type="Proteomes" id="UP000521943">
    <property type="component" value="Unassembled WGS sequence"/>
</dbReference>
<name>A0A8H6HMZ5_9AGAR</name>
<evidence type="ECO:0000256" key="1">
    <source>
        <dbReference type="SAM" id="Phobius"/>
    </source>
</evidence>
<evidence type="ECO:0000313" key="4">
    <source>
        <dbReference type="Proteomes" id="UP000521943"/>
    </source>
</evidence>
<organism evidence="3 4">
    <name type="scientific">Ephemerocybe angulata</name>
    <dbReference type="NCBI Taxonomy" id="980116"/>
    <lineage>
        <taxon>Eukaryota</taxon>
        <taxon>Fungi</taxon>
        <taxon>Dikarya</taxon>
        <taxon>Basidiomycota</taxon>
        <taxon>Agaricomycotina</taxon>
        <taxon>Agaricomycetes</taxon>
        <taxon>Agaricomycetidae</taxon>
        <taxon>Agaricales</taxon>
        <taxon>Agaricineae</taxon>
        <taxon>Psathyrellaceae</taxon>
        <taxon>Ephemerocybe</taxon>
    </lineage>
</organism>
<reference evidence="3 4" key="1">
    <citation type="submission" date="2020-07" db="EMBL/GenBank/DDBJ databases">
        <title>Comparative genomics of pyrophilous fungi reveals a link between fire events and developmental genes.</title>
        <authorList>
            <consortium name="DOE Joint Genome Institute"/>
            <person name="Steindorff A.S."/>
            <person name="Carver A."/>
            <person name="Calhoun S."/>
            <person name="Stillman K."/>
            <person name="Liu H."/>
            <person name="Lipzen A."/>
            <person name="Pangilinan J."/>
            <person name="Labutti K."/>
            <person name="Bruns T.D."/>
            <person name="Grigoriev I.V."/>
        </authorList>
    </citation>
    <scope>NUCLEOTIDE SEQUENCE [LARGE SCALE GENOMIC DNA]</scope>
    <source>
        <strain evidence="3 4">CBS 144469</strain>
    </source>
</reference>
<feature type="domain" description="DUF6534" evidence="2">
    <location>
        <begin position="695"/>
        <end position="781"/>
    </location>
</feature>
<sequence>MALNFSMPGIQYSISSPFHDGDIMQFENGTSGGLASLGVDVHDISQQWIFHPTGVANAYNIENWEYAGIYVSSETVPSSAPLIRVTSSTQSKTWFFRPDASGVGYNVCTDEGCSLVWAPYSNVGGPADANDVDYIRLRSAIQVALTPASGAAYERWGMSAFDLDDFLDVHDNLDVAASNSIFINILQFYRIRPTILDRFLARPSNRQIPVANCNSGSQETTTTTLGGTYELERSYSIAQTSGAGLGLLGPSINVGVTVTKGKSEKIVESQEIEVGIRPGQIGALVANVTYTATPGDMKVDSSPKWYMDCIVSPSFSHIIAIGAEASGVFGKARLITSGRSAAKADLELQPMCRFLVFNLHPLHLPRGLYRSAMQVAYFSTIDRKSETQKSLGNQNGQNGQQDSVMRRTENIGGIRRNTVPPFSLGSPIERHQAKMRFRYHEIFQTEVLLEKRGTGRRLQLTRFRCGGETMALNWRSSSPYLYPLDDIVGHRIRSAARYLSLYASFILIPDQPSFGSPIPWQVTCHSGAVEDLSATYGSMLLGGLVSACLSGVVLIQSLVYYKLFPLDTTWRKLLVFTILMMDIVHTSMVWAGLWVYLIENQRTLVEVDYIPLSISLSIVITAALTFLVHLFFAERIYTLSSGIWRCILTTPIILIAAARLGFACVTSVQMIRLRSFKEFVKVSSWTFTLGLALSSTVDILVTISLFALLKENRGKNFLRLGHIINTLVVYTVEIGLATCTVTVVSMICWLKMRHNLVFLGLHFVIGKLYANSLLATLNTREQLRHIHTQMIDEMDASAIIRDDLRLHFRSPMTQTMNTIQEESLTCTTSGARTNSFLADSKHGNVSVTQLPVQLESSGAAPLPRVDGNALIEFSLSGKKGMHFPCSSGVLSAKQSAQPLDSQDGSFRHTFRDHVCTRSVKYKDSKRPRLHSSNNYASLTRTAMEAKTPFAKHLDTNYVPSDEELPLIRALIQQKAETLAVLNARIKALEVERDAEQSFVQRHIALISPIKRVPDDILSSLFIAFSALRRNRYEPWPTGHPAVILSHVCSHWRQLALETPVLWSTLKIYIPPPPSPVGHPMGLLHMSSLIQRAAESEATDSWEKQVERLLRLSRVWIGRSKDCFLTIDFLAADISPSAPDSTISSISSIIGVICDASWRWKRASLYLPSRTPINSLALGRLYDLKPADIPSLCDLAISSQSTPFFGSSAPISPPDIGILGGGAIRTLSFTFQSFPTLNSLPIKWAQLTKLVFDGNMGLYYHHHAQGGHGGVQFDCASALGLMRRCPQLAHCDISFGHYAHDLDAAIEPVTLPYLQFLCFRLYIPGRHFISSLHLPALQALSFRSFLHDSSMRTAGPHSNRLVAWLQTYGQQITDVEFNVETLSQSALYACMDLLTNLTSLRLDHNGNTSRTPPGPPWDAANEPVTPAKLDGDFLHRLTPQDDSGNTSVEVPVWCPRLKKIRFPKEFGGVSFSEVELAKFIAGRRLDRNGKGLREVIAVLGTLKGQLDVKGHLDEIGVDLNGVEIKVFYASPFLVRPASPIVFPETDYDHLYTE</sequence>
<dbReference type="PANTHER" id="PTHR40465">
    <property type="entry name" value="CHROMOSOME 1, WHOLE GENOME SHOTGUN SEQUENCE"/>
    <property type="match status" value="1"/>
</dbReference>
<proteinExistence type="predicted"/>
<feature type="transmembrane region" description="Helical" evidence="1">
    <location>
        <begin position="609"/>
        <end position="631"/>
    </location>
</feature>
<dbReference type="OrthoDB" id="3206554at2759"/>
<feature type="transmembrane region" description="Helical" evidence="1">
    <location>
        <begin position="539"/>
        <end position="561"/>
    </location>
</feature>
<evidence type="ECO:0000259" key="2">
    <source>
        <dbReference type="Pfam" id="PF20152"/>
    </source>
</evidence>
<dbReference type="PANTHER" id="PTHR40465:SF1">
    <property type="entry name" value="DUF6534 DOMAIN-CONTAINING PROTEIN"/>
    <property type="match status" value="1"/>
</dbReference>